<keyword evidence="11 15" id="KW-0689">Ribosomal protein</keyword>
<dbReference type="GO" id="GO:0006665">
    <property type="term" value="P:sphingolipid metabolic process"/>
    <property type="evidence" value="ECO:0007669"/>
    <property type="project" value="UniProtKB-UniPathway"/>
</dbReference>
<evidence type="ECO:0000256" key="13">
    <source>
        <dbReference type="ARBA" id="ARBA00023136"/>
    </source>
</evidence>
<evidence type="ECO:0000256" key="6">
    <source>
        <dbReference type="ARBA" id="ARBA00006739"/>
    </source>
</evidence>
<dbReference type="NCBIfam" id="TIGR01012">
    <property type="entry name" value="uS2_euk_arch"/>
    <property type="match status" value="1"/>
</dbReference>
<dbReference type="Pfam" id="PF00318">
    <property type="entry name" value="Ribosomal_S2"/>
    <property type="match status" value="2"/>
</dbReference>
<keyword evidence="9" id="KW-0808">Transferase</keyword>
<dbReference type="SUPFAM" id="SSF52313">
    <property type="entry name" value="Ribosomal protein S2"/>
    <property type="match status" value="1"/>
</dbReference>
<dbReference type="UniPathway" id="UPA00222"/>
<evidence type="ECO:0000256" key="16">
    <source>
        <dbReference type="RuleBase" id="RU003631"/>
    </source>
</evidence>
<evidence type="ECO:0000256" key="12">
    <source>
        <dbReference type="ARBA" id="ARBA00022989"/>
    </source>
</evidence>
<comment type="subcellular location">
    <subcellularLocation>
        <location evidence="2 15">Cytoplasm</location>
    </subcellularLocation>
    <subcellularLocation>
        <location evidence="1">Membrane</location>
        <topology evidence="1">Multi-pass membrane protein</topology>
    </subcellularLocation>
</comment>
<keyword evidence="12 18" id="KW-1133">Transmembrane helix</keyword>
<dbReference type="PANTHER" id="PTHR11489">
    <property type="entry name" value="40S RIBOSOMAL PROTEIN SA"/>
    <property type="match status" value="1"/>
</dbReference>
<dbReference type="GO" id="GO:0003735">
    <property type="term" value="F:structural constituent of ribosome"/>
    <property type="evidence" value="ECO:0007669"/>
    <property type="project" value="UniProtKB-UniRule"/>
</dbReference>
<evidence type="ECO:0000256" key="11">
    <source>
        <dbReference type="ARBA" id="ARBA00022980"/>
    </source>
</evidence>
<dbReference type="InterPro" id="IPR001865">
    <property type="entry name" value="Ribosomal_uS2"/>
</dbReference>
<gene>
    <name evidence="15" type="primary">RPS0</name>
    <name evidence="20" type="ORF">DL89DRAFT_319369</name>
</gene>
<evidence type="ECO:0000256" key="1">
    <source>
        <dbReference type="ARBA" id="ARBA00004141"/>
    </source>
</evidence>
<comment type="pathway">
    <text evidence="4">Sphingolipid metabolism.</text>
</comment>
<dbReference type="GO" id="GO:0000028">
    <property type="term" value="P:ribosomal small subunit assembly"/>
    <property type="evidence" value="ECO:0007669"/>
    <property type="project" value="UniProtKB-UniRule"/>
</dbReference>
<evidence type="ECO:0000256" key="5">
    <source>
        <dbReference type="ARBA" id="ARBA00006242"/>
    </source>
</evidence>
<evidence type="ECO:0000313" key="21">
    <source>
        <dbReference type="Proteomes" id="UP000193922"/>
    </source>
</evidence>
<dbReference type="STRING" id="61395.A0A1Y1WJ73"/>
<evidence type="ECO:0000256" key="2">
    <source>
        <dbReference type="ARBA" id="ARBA00004496"/>
    </source>
</evidence>
<feature type="domain" description="Small ribosomal subunit protein uS2 C-terminal" evidence="19">
    <location>
        <begin position="663"/>
        <end position="744"/>
    </location>
</feature>
<evidence type="ECO:0000313" key="20">
    <source>
        <dbReference type="EMBL" id="ORX73589.1"/>
    </source>
</evidence>
<dbReference type="FunFam" id="3.40.50.10490:FF:000012">
    <property type="entry name" value="40S ribosomal protein SA"/>
    <property type="match status" value="1"/>
</dbReference>
<keyword evidence="14 15" id="KW-0687">Ribonucleoprotein</keyword>
<dbReference type="GO" id="GO:0016757">
    <property type="term" value="F:glycosyltransferase activity"/>
    <property type="evidence" value="ECO:0007669"/>
    <property type="project" value="UniProtKB-KW"/>
</dbReference>
<dbReference type="PRINTS" id="PR00395">
    <property type="entry name" value="RIBOSOMALS2"/>
</dbReference>
<evidence type="ECO:0000259" key="19">
    <source>
        <dbReference type="Pfam" id="PF16122"/>
    </source>
</evidence>
<evidence type="ECO:0000256" key="3">
    <source>
        <dbReference type="ARBA" id="ARBA00004760"/>
    </source>
</evidence>
<feature type="region of interest" description="Disordered" evidence="17">
    <location>
        <begin position="416"/>
        <end position="455"/>
    </location>
</feature>
<dbReference type="GO" id="GO:0016020">
    <property type="term" value="C:membrane"/>
    <property type="evidence" value="ECO:0007669"/>
    <property type="project" value="UniProtKB-SubCell"/>
</dbReference>
<dbReference type="HAMAP" id="MF_03015">
    <property type="entry name" value="Ribosomal_S2_euk"/>
    <property type="match status" value="1"/>
</dbReference>
<keyword evidence="21" id="KW-1185">Reference proteome</keyword>
<evidence type="ECO:0000256" key="7">
    <source>
        <dbReference type="ARBA" id="ARBA00022490"/>
    </source>
</evidence>
<dbReference type="SUPFAM" id="SSF53448">
    <property type="entry name" value="Nucleotide-diphospho-sugar transferases"/>
    <property type="match status" value="1"/>
</dbReference>
<keyword evidence="13 18" id="KW-0472">Membrane</keyword>
<dbReference type="Pfam" id="PF13506">
    <property type="entry name" value="Glyco_transf_21"/>
    <property type="match status" value="1"/>
</dbReference>
<dbReference type="Pfam" id="PF16122">
    <property type="entry name" value="40S_SA_C"/>
    <property type="match status" value="1"/>
</dbReference>
<dbReference type="InterPro" id="IPR018130">
    <property type="entry name" value="Ribosomal_uS2_CS"/>
</dbReference>
<sequence length="748" mass="81922">MASVRNYHPRTGLLASSFGSGAGGEAPLARGSADEPIFGDLANNLACVVLVLAGFLWALKVLSHCVVQRRYVKRRAFVNRSADEYPGVTVIRPMKGIDLDMCRTLESSFRQEYPGKMELLFAVEDAQDPAVAVAEELISKYPKVQARVLVGRDNVGINPKINNMLKAYKAASYDLLWICDSNVWTDPGTLRRSVDLMLDDKRVGVIHHVVFSENATSFGAMLDRAFLTTNHCRMYLAINAVGIASCLMGKSNLYYKSALDHAGGLAAFGHYLAEDNMIGQALWHAGWKHTMTGDLARQPADIRSFSEYCSRRVRWVRTRKYNVTFATFYEPLTESLLLGSLAAWAMHRVFAFDVAAVLSTFLLCWFASDMVFFYRINHGPPPSWPWFVFSWVCREVLALPLWLYAIVRRHRGLARPKGAESRGGSGGDNGVAGRMARNGTPAPPPPPPATTTAPKTFVGLNMSHVPACLNATEEDIQLLLSAKAHLGSQNVDSHMLPYVYKRRADGVHLINAGKTWEKLVMAARIIAAVENPKDVCVISARPFGQRAVLKFGTHTGAQAIAGRFTPGNFTNYITRQFKEPRLIVVADPRADHQAIREASYVNIPVIAFTNTDSPLDHVDVAIPINNAGKHAIGLGFWLLAREVLRLRGTLPRDQPWDVMTDMFFYRDPEEVEKDLEAAAEKTEEAGNWDASADANAEWSATGAAGNDVAALANSGNWDAAAEGDWAADGAAPAADWAAEGAANSGWSA</sequence>
<dbReference type="CDD" id="cd02520">
    <property type="entry name" value="Glucosylceramide_synthase"/>
    <property type="match status" value="1"/>
</dbReference>
<dbReference type="Gene3D" id="3.40.50.10490">
    <property type="entry name" value="Glucose-6-phosphate isomerase like protein, domain 1"/>
    <property type="match status" value="1"/>
</dbReference>
<comment type="pathway">
    <text evidence="3">Lipid metabolism; sphingolipid metabolism.</text>
</comment>
<keyword evidence="8" id="KW-0328">Glycosyltransferase</keyword>
<evidence type="ECO:0000256" key="8">
    <source>
        <dbReference type="ARBA" id="ARBA00022676"/>
    </source>
</evidence>
<feature type="transmembrane region" description="Helical" evidence="18">
    <location>
        <begin position="41"/>
        <end position="67"/>
    </location>
</feature>
<dbReference type="GO" id="GO:0022627">
    <property type="term" value="C:cytosolic small ribosomal subunit"/>
    <property type="evidence" value="ECO:0007669"/>
    <property type="project" value="UniProtKB-UniRule"/>
</dbReference>
<dbReference type="InterPro" id="IPR005707">
    <property type="entry name" value="Ribosomal_uS2_euk/arc"/>
</dbReference>
<evidence type="ECO:0000256" key="10">
    <source>
        <dbReference type="ARBA" id="ARBA00022692"/>
    </source>
</evidence>
<evidence type="ECO:0000256" key="15">
    <source>
        <dbReference type="HAMAP-Rule" id="MF_03015"/>
    </source>
</evidence>
<keyword evidence="10 18" id="KW-0812">Transmembrane</keyword>
<dbReference type="InterPro" id="IPR027498">
    <property type="entry name" value="Ribosomal_uS2_euk"/>
</dbReference>
<dbReference type="GO" id="GO:0006412">
    <property type="term" value="P:translation"/>
    <property type="evidence" value="ECO:0007669"/>
    <property type="project" value="UniProtKB-UniRule"/>
</dbReference>
<evidence type="ECO:0000256" key="9">
    <source>
        <dbReference type="ARBA" id="ARBA00022679"/>
    </source>
</evidence>
<comment type="similarity">
    <text evidence="6">Belongs to the glycosyltransferase 2 family.</text>
</comment>
<dbReference type="PROSITE" id="PS00963">
    <property type="entry name" value="RIBOSOMAL_S2_2"/>
    <property type="match status" value="1"/>
</dbReference>
<keyword evidence="7 15" id="KW-0963">Cytoplasm</keyword>
<dbReference type="InterPro" id="IPR025993">
    <property type="entry name" value="Ceramide_glucosylTrfase"/>
</dbReference>
<evidence type="ECO:0000256" key="17">
    <source>
        <dbReference type="SAM" id="MobiDB-lite"/>
    </source>
</evidence>
<dbReference type="EMBL" id="MCFD01000001">
    <property type="protein sequence ID" value="ORX73589.1"/>
    <property type="molecule type" value="Genomic_DNA"/>
</dbReference>
<accession>A0A1Y1WJ73</accession>
<dbReference type="Gene3D" id="3.90.550.10">
    <property type="entry name" value="Spore Coat Polysaccharide Biosynthesis Protein SpsA, Chain A"/>
    <property type="match status" value="1"/>
</dbReference>
<feature type="transmembrane region" description="Helical" evidence="18">
    <location>
        <begin position="350"/>
        <end position="374"/>
    </location>
</feature>
<evidence type="ECO:0000256" key="4">
    <source>
        <dbReference type="ARBA" id="ARBA00004991"/>
    </source>
</evidence>
<comment type="function">
    <text evidence="15">Required for the assembly and/or stability of the 40S ribosomal subunit. Required for the processing of the 20S rRNA-precursor to mature 18S rRNA in a late step of the maturation of 40S ribosomal subunits.</text>
</comment>
<comment type="similarity">
    <text evidence="5 15 16">Belongs to the universal ribosomal protein uS2 family.</text>
</comment>
<organism evidence="20 21">
    <name type="scientific">Linderina pennispora</name>
    <dbReference type="NCBI Taxonomy" id="61395"/>
    <lineage>
        <taxon>Eukaryota</taxon>
        <taxon>Fungi</taxon>
        <taxon>Fungi incertae sedis</taxon>
        <taxon>Zoopagomycota</taxon>
        <taxon>Kickxellomycotina</taxon>
        <taxon>Kickxellomycetes</taxon>
        <taxon>Kickxellales</taxon>
        <taxon>Kickxellaceae</taxon>
        <taxon>Linderina</taxon>
    </lineage>
</organism>
<reference evidence="20 21" key="1">
    <citation type="submission" date="2016-07" db="EMBL/GenBank/DDBJ databases">
        <title>Pervasive Adenine N6-methylation of Active Genes in Fungi.</title>
        <authorList>
            <consortium name="DOE Joint Genome Institute"/>
            <person name="Mondo S.J."/>
            <person name="Dannebaum R.O."/>
            <person name="Kuo R.C."/>
            <person name="Labutti K."/>
            <person name="Haridas S."/>
            <person name="Kuo A."/>
            <person name="Salamov A."/>
            <person name="Ahrendt S.R."/>
            <person name="Lipzen A."/>
            <person name="Sullivan W."/>
            <person name="Andreopoulos W.B."/>
            <person name="Clum A."/>
            <person name="Lindquist E."/>
            <person name="Daum C."/>
            <person name="Ramamoorthy G.K."/>
            <person name="Gryganskyi A."/>
            <person name="Culley D."/>
            <person name="Magnuson J.K."/>
            <person name="James T.Y."/>
            <person name="O'Malley M.A."/>
            <person name="Stajich J.E."/>
            <person name="Spatafora J.W."/>
            <person name="Visel A."/>
            <person name="Grigoriev I.V."/>
        </authorList>
    </citation>
    <scope>NUCLEOTIDE SEQUENCE [LARGE SCALE GENOMIC DNA]</scope>
    <source>
        <strain evidence="20 21">ATCC 12442</strain>
    </source>
</reference>
<name>A0A1Y1WJ73_9FUNG</name>
<dbReference type="AlphaFoldDB" id="A0A1Y1WJ73"/>
<comment type="caution">
    <text evidence="20">The sequence shown here is derived from an EMBL/GenBank/DDBJ whole genome shotgun (WGS) entry which is preliminary data.</text>
</comment>
<feature type="transmembrane region" description="Helical" evidence="18">
    <location>
        <begin position="386"/>
        <end position="407"/>
    </location>
</feature>
<proteinExistence type="inferred from homology"/>
<dbReference type="InterPro" id="IPR029044">
    <property type="entry name" value="Nucleotide-diphossugar_trans"/>
</dbReference>
<evidence type="ECO:0000256" key="18">
    <source>
        <dbReference type="SAM" id="Phobius"/>
    </source>
</evidence>
<dbReference type="Proteomes" id="UP000193922">
    <property type="component" value="Unassembled WGS sequence"/>
</dbReference>
<dbReference type="InterPro" id="IPR032281">
    <property type="entry name" value="Ribosomal_uS2_C"/>
</dbReference>
<comment type="subunit">
    <text evidence="15">Component of the small ribosomal subunit. Mature ribosomes consist of a small (40S) and a large (60S) subunit. The 40S subunit contains about 33 different proteins and 1 molecule of RNA (18S). The 60S subunit contains about 49 different proteins and 3 molecules of RNA (25S, 5.8S and 5S). Interacts with RPS21.</text>
</comment>
<dbReference type="InterPro" id="IPR023591">
    <property type="entry name" value="Ribosomal_uS2_flav_dom_sf"/>
</dbReference>
<dbReference type="PROSITE" id="PS00962">
    <property type="entry name" value="RIBOSOMAL_S2_1"/>
    <property type="match status" value="1"/>
</dbReference>
<dbReference type="OrthoDB" id="1483400at2759"/>
<protein>
    <recommendedName>
        <fullName evidence="15">Small ribosomal subunit protein uS2</fullName>
    </recommendedName>
</protein>
<feature type="compositionally biased region" description="Gly residues" evidence="17">
    <location>
        <begin position="421"/>
        <end position="430"/>
    </location>
</feature>
<evidence type="ECO:0000256" key="14">
    <source>
        <dbReference type="ARBA" id="ARBA00023274"/>
    </source>
</evidence>